<evidence type="ECO:0000256" key="6">
    <source>
        <dbReference type="ARBA" id="ARBA00023242"/>
    </source>
</evidence>
<dbReference type="SUPFAM" id="SSF47819">
    <property type="entry name" value="HRDC-like"/>
    <property type="match status" value="1"/>
</dbReference>
<dbReference type="InterPro" id="IPR038324">
    <property type="entry name" value="Rpb4/RPC9_sf"/>
</dbReference>
<dbReference type="AlphaFoldDB" id="A0A6A6KSG1"/>
<evidence type="ECO:0000313" key="9">
    <source>
        <dbReference type="EMBL" id="KAF2290369.1"/>
    </source>
</evidence>
<dbReference type="GO" id="GO:0006384">
    <property type="term" value="P:transcription initiation at RNA polymerase III promoter"/>
    <property type="evidence" value="ECO:0007669"/>
    <property type="project" value="InterPro"/>
</dbReference>
<evidence type="ECO:0000313" key="10">
    <source>
        <dbReference type="Proteomes" id="UP000467840"/>
    </source>
</evidence>
<evidence type="ECO:0000259" key="8">
    <source>
        <dbReference type="SMART" id="SM00657"/>
    </source>
</evidence>
<proteinExistence type="inferred from homology"/>
<keyword evidence="7" id="KW-1133">Transmembrane helix</keyword>
<dbReference type="InterPro" id="IPR038846">
    <property type="entry name" value="RPC9"/>
</dbReference>
<feature type="domain" description="RNA polymerase Rpb4/RPC9 core" evidence="8">
    <location>
        <begin position="17"/>
        <end position="103"/>
    </location>
</feature>
<evidence type="ECO:0000256" key="1">
    <source>
        <dbReference type="ARBA" id="ARBA00004123"/>
    </source>
</evidence>
<protein>
    <recommendedName>
        <fullName evidence="3">DNA-directed RNA polymerase III subunit RPC9</fullName>
    </recommendedName>
</protein>
<sequence length="160" mass="17763">MPIPNLTHPSDHLGNNAEKTQAGALTNFEVLDFLKARGASKDSSRVIAPVASSEYKANEETIYEFMKKCKTYKLAKAEILNIINIAPRELVEIDRIALILVFALFLFASVLTTTVDEFGMKGSRDVASIHGKWWFIGAFFHNLAVKIKILGSAEMATAMW</sequence>
<keyword evidence="10" id="KW-1185">Reference proteome</keyword>
<dbReference type="SMART" id="SM00657">
    <property type="entry name" value="RPOL4c"/>
    <property type="match status" value="1"/>
</dbReference>
<dbReference type="PANTHER" id="PTHR15561:SF0">
    <property type="entry name" value="DNA-DIRECTED RNA POLYMERASE III SUBUNIT RPC9"/>
    <property type="match status" value="1"/>
</dbReference>
<dbReference type="Gene3D" id="1.20.1250.40">
    <property type="match status" value="1"/>
</dbReference>
<reference evidence="9 10" key="1">
    <citation type="journal article" date="2020" name="Mol. Plant">
        <title>The Chromosome-Based Rubber Tree Genome Provides New Insights into Spurge Genome Evolution and Rubber Biosynthesis.</title>
        <authorList>
            <person name="Liu J."/>
            <person name="Shi C."/>
            <person name="Shi C.C."/>
            <person name="Li W."/>
            <person name="Zhang Q.J."/>
            <person name="Zhang Y."/>
            <person name="Li K."/>
            <person name="Lu H.F."/>
            <person name="Shi C."/>
            <person name="Zhu S.T."/>
            <person name="Xiao Z.Y."/>
            <person name="Nan H."/>
            <person name="Yue Y."/>
            <person name="Zhu X.G."/>
            <person name="Wu Y."/>
            <person name="Hong X.N."/>
            <person name="Fan G.Y."/>
            <person name="Tong Y."/>
            <person name="Zhang D."/>
            <person name="Mao C.L."/>
            <person name="Liu Y.L."/>
            <person name="Hao S.J."/>
            <person name="Liu W.Q."/>
            <person name="Lv M.Q."/>
            <person name="Zhang H.B."/>
            <person name="Liu Y."/>
            <person name="Hu-Tang G.R."/>
            <person name="Wang J.P."/>
            <person name="Wang J.H."/>
            <person name="Sun Y.H."/>
            <person name="Ni S.B."/>
            <person name="Chen W.B."/>
            <person name="Zhang X.C."/>
            <person name="Jiao Y.N."/>
            <person name="Eichler E.E."/>
            <person name="Li G.H."/>
            <person name="Liu X."/>
            <person name="Gao L.Z."/>
        </authorList>
    </citation>
    <scope>NUCLEOTIDE SEQUENCE [LARGE SCALE GENOMIC DNA]</scope>
    <source>
        <strain evidence="10">cv. GT1</strain>
        <tissue evidence="9">Leaf</tissue>
    </source>
</reference>
<comment type="subcellular location">
    <subcellularLocation>
        <location evidence="1">Nucleus</location>
    </subcellularLocation>
</comment>
<dbReference type="InterPro" id="IPR010997">
    <property type="entry name" value="HRDC-like_sf"/>
</dbReference>
<keyword evidence="4" id="KW-0240">DNA-directed RNA polymerase</keyword>
<evidence type="ECO:0000256" key="5">
    <source>
        <dbReference type="ARBA" id="ARBA00023163"/>
    </source>
</evidence>
<name>A0A6A6KSG1_HEVBR</name>
<dbReference type="Proteomes" id="UP000467840">
    <property type="component" value="Chromosome 2"/>
</dbReference>
<dbReference type="InterPro" id="IPR006590">
    <property type="entry name" value="RNA_pol_Rpb4/RPC9_core"/>
</dbReference>
<comment type="caution">
    <text evidence="9">The sequence shown here is derived from an EMBL/GenBank/DDBJ whole genome shotgun (WGS) entry which is preliminary data.</text>
</comment>
<keyword evidence="7" id="KW-0472">Membrane</keyword>
<gene>
    <name evidence="9" type="ORF">GH714_012406</name>
</gene>
<keyword evidence="6" id="KW-0539">Nucleus</keyword>
<evidence type="ECO:0000256" key="4">
    <source>
        <dbReference type="ARBA" id="ARBA00022478"/>
    </source>
</evidence>
<feature type="transmembrane region" description="Helical" evidence="7">
    <location>
        <begin position="96"/>
        <end position="113"/>
    </location>
</feature>
<comment type="similarity">
    <text evidence="2">Belongs to the eukaryotic RPC9 RNA polymerase subunit family.</text>
</comment>
<evidence type="ECO:0000256" key="2">
    <source>
        <dbReference type="ARBA" id="ARBA00006898"/>
    </source>
</evidence>
<keyword evidence="7" id="KW-0812">Transmembrane</keyword>
<evidence type="ECO:0000256" key="3">
    <source>
        <dbReference type="ARBA" id="ARBA00016672"/>
    </source>
</evidence>
<accession>A0A6A6KSG1</accession>
<dbReference type="GO" id="GO:0005666">
    <property type="term" value="C:RNA polymerase III complex"/>
    <property type="evidence" value="ECO:0007669"/>
    <property type="project" value="InterPro"/>
</dbReference>
<dbReference type="PANTHER" id="PTHR15561">
    <property type="entry name" value="CALCITONIN GENE-RELATED PEPTIDE-RECEPTOR COMPONENT PROTEIN"/>
    <property type="match status" value="1"/>
</dbReference>
<dbReference type="GO" id="GO:0000166">
    <property type="term" value="F:nucleotide binding"/>
    <property type="evidence" value="ECO:0007669"/>
    <property type="project" value="InterPro"/>
</dbReference>
<dbReference type="InterPro" id="IPR005574">
    <property type="entry name" value="Rpb4/RPC9"/>
</dbReference>
<dbReference type="Pfam" id="PF03874">
    <property type="entry name" value="RNA_pol_Rpb4"/>
    <property type="match status" value="1"/>
</dbReference>
<organism evidence="9 10">
    <name type="scientific">Hevea brasiliensis</name>
    <name type="common">Para rubber tree</name>
    <name type="synonym">Siphonia brasiliensis</name>
    <dbReference type="NCBI Taxonomy" id="3981"/>
    <lineage>
        <taxon>Eukaryota</taxon>
        <taxon>Viridiplantae</taxon>
        <taxon>Streptophyta</taxon>
        <taxon>Embryophyta</taxon>
        <taxon>Tracheophyta</taxon>
        <taxon>Spermatophyta</taxon>
        <taxon>Magnoliopsida</taxon>
        <taxon>eudicotyledons</taxon>
        <taxon>Gunneridae</taxon>
        <taxon>Pentapetalae</taxon>
        <taxon>rosids</taxon>
        <taxon>fabids</taxon>
        <taxon>Malpighiales</taxon>
        <taxon>Euphorbiaceae</taxon>
        <taxon>Crotonoideae</taxon>
        <taxon>Micrandreae</taxon>
        <taxon>Hevea</taxon>
    </lineage>
</organism>
<evidence type="ECO:0000256" key="7">
    <source>
        <dbReference type="SAM" id="Phobius"/>
    </source>
</evidence>
<dbReference type="EMBL" id="JAAGAX010000015">
    <property type="protein sequence ID" value="KAF2290369.1"/>
    <property type="molecule type" value="Genomic_DNA"/>
</dbReference>
<keyword evidence="5" id="KW-0804">Transcription</keyword>